<evidence type="ECO:0000256" key="1">
    <source>
        <dbReference type="SAM" id="MobiDB-lite"/>
    </source>
</evidence>
<name>A0AAX6IEK1_IRIPA</name>
<proteinExistence type="predicted"/>
<feature type="region of interest" description="Disordered" evidence="1">
    <location>
        <begin position="1"/>
        <end position="51"/>
    </location>
</feature>
<accession>A0AAX6IEK1</accession>
<sequence length="66" mass="7234">MASRNTNGEHSPSPPCHGPKRRALPARGALGRQRAARPILRPLRGSSGPREVIDITRRRCLETRAA</sequence>
<organism evidence="2 3">
    <name type="scientific">Iris pallida</name>
    <name type="common">Sweet iris</name>
    <dbReference type="NCBI Taxonomy" id="29817"/>
    <lineage>
        <taxon>Eukaryota</taxon>
        <taxon>Viridiplantae</taxon>
        <taxon>Streptophyta</taxon>
        <taxon>Embryophyta</taxon>
        <taxon>Tracheophyta</taxon>
        <taxon>Spermatophyta</taxon>
        <taxon>Magnoliopsida</taxon>
        <taxon>Liliopsida</taxon>
        <taxon>Asparagales</taxon>
        <taxon>Iridaceae</taxon>
        <taxon>Iridoideae</taxon>
        <taxon>Irideae</taxon>
        <taxon>Iris</taxon>
    </lineage>
</organism>
<evidence type="ECO:0000313" key="2">
    <source>
        <dbReference type="EMBL" id="KAJ6851277.1"/>
    </source>
</evidence>
<protein>
    <submittedName>
        <fullName evidence="2">Glycine-rich cell wall structural protein 1.0-like</fullName>
    </submittedName>
</protein>
<reference evidence="2" key="2">
    <citation type="submission" date="2023-04" db="EMBL/GenBank/DDBJ databases">
        <authorList>
            <person name="Bruccoleri R.E."/>
            <person name="Oakeley E.J."/>
            <person name="Faust A.-M."/>
            <person name="Dessus-Babus S."/>
            <person name="Altorfer M."/>
            <person name="Burckhardt D."/>
            <person name="Oertli M."/>
            <person name="Naumann U."/>
            <person name="Petersen F."/>
            <person name="Wong J."/>
        </authorList>
    </citation>
    <scope>NUCLEOTIDE SEQUENCE</scope>
    <source>
        <strain evidence="2">GSM-AAB239-AS_SAM_17_03QT</strain>
        <tissue evidence="2">Leaf</tissue>
    </source>
</reference>
<reference evidence="2" key="1">
    <citation type="journal article" date="2023" name="GigaByte">
        <title>Genome assembly of the bearded iris, Iris pallida Lam.</title>
        <authorList>
            <person name="Bruccoleri R.E."/>
            <person name="Oakeley E.J."/>
            <person name="Faust A.M.E."/>
            <person name="Altorfer M."/>
            <person name="Dessus-Babus S."/>
            <person name="Burckhardt D."/>
            <person name="Oertli M."/>
            <person name="Naumann U."/>
            <person name="Petersen F."/>
            <person name="Wong J."/>
        </authorList>
    </citation>
    <scope>NUCLEOTIDE SEQUENCE</scope>
    <source>
        <strain evidence="2">GSM-AAB239-AS_SAM_17_03QT</strain>
    </source>
</reference>
<keyword evidence="3" id="KW-1185">Reference proteome</keyword>
<dbReference type="EMBL" id="JANAVB010002393">
    <property type="protein sequence ID" value="KAJ6851277.1"/>
    <property type="molecule type" value="Genomic_DNA"/>
</dbReference>
<dbReference type="AlphaFoldDB" id="A0AAX6IEK1"/>
<evidence type="ECO:0000313" key="3">
    <source>
        <dbReference type="Proteomes" id="UP001140949"/>
    </source>
</evidence>
<feature type="compositionally biased region" description="Low complexity" evidence="1">
    <location>
        <begin position="25"/>
        <end position="38"/>
    </location>
</feature>
<gene>
    <name evidence="2" type="ORF">M6B38_261495</name>
</gene>
<comment type="caution">
    <text evidence="2">The sequence shown here is derived from an EMBL/GenBank/DDBJ whole genome shotgun (WGS) entry which is preliminary data.</text>
</comment>
<dbReference type="Proteomes" id="UP001140949">
    <property type="component" value="Unassembled WGS sequence"/>
</dbReference>
<feature type="compositionally biased region" description="Polar residues" evidence="1">
    <location>
        <begin position="1"/>
        <end position="10"/>
    </location>
</feature>